<protein>
    <submittedName>
        <fullName evidence="2">34518_t:CDS:1</fullName>
    </submittedName>
</protein>
<dbReference type="EMBL" id="CAJVQB010110176">
    <property type="protein sequence ID" value="CAG8852181.1"/>
    <property type="molecule type" value="Genomic_DNA"/>
</dbReference>
<evidence type="ECO:0000256" key="1">
    <source>
        <dbReference type="SAM" id="MobiDB-lite"/>
    </source>
</evidence>
<organism evidence="2 3">
    <name type="scientific">Gigaspora margarita</name>
    <dbReference type="NCBI Taxonomy" id="4874"/>
    <lineage>
        <taxon>Eukaryota</taxon>
        <taxon>Fungi</taxon>
        <taxon>Fungi incertae sedis</taxon>
        <taxon>Mucoromycota</taxon>
        <taxon>Glomeromycotina</taxon>
        <taxon>Glomeromycetes</taxon>
        <taxon>Diversisporales</taxon>
        <taxon>Gigasporaceae</taxon>
        <taxon>Gigaspora</taxon>
    </lineage>
</organism>
<feature type="compositionally biased region" description="Basic and acidic residues" evidence="1">
    <location>
        <begin position="28"/>
        <end position="44"/>
    </location>
</feature>
<gene>
    <name evidence="2" type="ORF">GMARGA_LOCUS41104</name>
</gene>
<dbReference type="Proteomes" id="UP000789901">
    <property type="component" value="Unassembled WGS sequence"/>
</dbReference>
<feature type="compositionally biased region" description="Gly residues" evidence="1">
    <location>
        <begin position="59"/>
        <end position="72"/>
    </location>
</feature>
<evidence type="ECO:0000313" key="2">
    <source>
        <dbReference type="EMBL" id="CAG8852181.1"/>
    </source>
</evidence>
<reference evidence="2 3" key="1">
    <citation type="submission" date="2021-06" db="EMBL/GenBank/DDBJ databases">
        <authorList>
            <person name="Kallberg Y."/>
            <person name="Tangrot J."/>
            <person name="Rosling A."/>
        </authorList>
    </citation>
    <scope>NUCLEOTIDE SEQUENCE [LARGE SCALE GENOMIC DNA]</scope>
    <source>
        <strain evidence="2 3">120-4 pot B 10/14</strain>
    </source>
</reference>
<proteinExistence type="predicted"/>
<dbReference type="SUPFAM" id="SSF49764">
    <property type="entry name" value="HSP20-like chaperones"/>
    <property type="match status" value="1"/>
</dbReference>
<dbReference type="InterPro" id="IPR008978">
    <property type="entry name" value="HSP20-like_chaperone"/>
</dbReference>
<feature type="non-terminal residue" evidence="2">
    <location>
        <position position="1"/>
    </location>
</feature>
<feature type="region of interest" description="Disordered" evidence="1">
    <location>
        <begin position="21"/>
        <end position="72"/>
    </location>
</feature>
<feature type="non-terminal residue" evidence="2">
    <location>
        <position position="72"/>
    </location>
</feature>
<comment type="caution">
    <text evidence="2">The sequence shown here is derived from an EMBL/GenBank/DDBJ whole genome shotgun (WGS) entry which is preliminary data.</text>
</comment>
<sequence>ASKHSQTARSIVLVLDKAEHGQQYWPHLQKDHKDNDDDKEEGGRNDPLGGIDFSNLMGSGSGSGGGPIFLAP</sequence>
<name>A0ABN7XD14_GIGMA</name>
<keyword evidence="3" id="KW-1185">Reference proteome</keyword>
<evidence type="ECO:0000313" key="3">
    <source>
        <dbReference type="Proteomes" id="UP000789901"/>
    </source>
</evidence>
<accession>A0ABN7XD14</accession>